<dbReference type="InterPro" id="IPR004101">
    <property type="entry name" value="Mur_ligase_C"/>
</dbReference>
<evidence type="ECO:0000256" key="4">
    <source>
        <dbReference type="ARBA" id="ARBA00005150"/>
    </source>
</evidence>
<keyword evidence="13" id="KW-0460">Magnesium</keyword>
<accession>A0A6L5XA28</accession>
<dbReference type="PANTHER" id="PTHR11136:SF0">
    <property type="entry name" value="DIHYDROFOLATE SYNTHETASE-RELATED"/>
    <property type="match status" value="1"/>
</dbReference>
<keyword evidence="11 22" id="KW-0547">Nucleotide-binding</keyword>
<keyword evidence="9 22" id="KW-0436">Ligase</keyword>
<proteinExistence type="inferred from homology"/>
<dbReference type="GO" id="GO:0005524">
    <property type="term" value="F:ATP binding"/>
    <property type="evidence" value="ECO:0007669"/>
    <property type="project" value="UniProtKB-KW"/>
</dbReference>
<evidence type="ECO:0000256" key="7">
    <source>
        <dbReference type="ARBA" id="ARBA00013025"/>
    </source>
</evidence>
<keyword evidence="10" id="KW-0479">Metal-binding</keyword>
<sequence>MNYDETIDYLYKQLPMFERQGSAGYKPGLGTSMALDDTFGNPHRHYKCIHVAGTNGKGSVSHLLATTLQQAGYKVGLYTSPHIVDFRERIRVDGNMIPREAVVDFMQRYFDSHFQGRPSFFELTSTMAFDYFRQCKVDLAVIEVGLGGRLDSTNIINPVLSVITNISLDHTQFLGDTLAQIAGEKAGIIKHGTPVVVGEAEGEVRKVFQDKASNMQAPITFAQDRPIVTAGHNDDGRLQLDTAMGPITDELGGIYQVRNANTVLHCIEALRQQGFDISDEATRWAFGHVEELSGLIGRWQTLRHKPKVVCDSGHNLGAFGYIVEQLHQEHYHHLHMVLGFMHDKDIDDILDMLPREATYYYCNAQSPRALPAQALKEKAAAHQLAGNSYPTAQAAYKAALQAARHDDFVYVGGSMYVLAEILGQAKAQ</sequence>
<dbReference type="InterPro" id="IPR001645">
    <property type="entry name" value="Folylpolyglutamate_synth"/>
</dbReference>
<evidence type="ECO:0000259" key="24">
    <source>
        <dbReference type="Pfam" id="PF08245"/>
    </source>
</evidence>
<evidence type="ECO:0000259" key="23">
    <source>
        <dbReference type="Pfam" id="PF02875"/>
    </source>
</evidence>
<evidence type="ECO:0000256" key="10">
    <source>
        <dbReference type="ARBA" id="ARBA00022723"/>
    </source>
</evidence>
<dbReference type="Gene3D" id="3.40.1190.10">
    <property type="entry name" value="Mur-like, catalytic domain"/>
    <property type="match status" value="1"/>
</dbReference>
<dbReference type="NCBIfam" id="TIGR01499">
    <property type="entry name" value="folC"/>
    <property type="match status" value="1"/>
</dbReference>
<dbReference type="AlphaFoldDB" id="A0A6L5XA28"/>
<dbReference type="GO" id="GO:0046872">
    <property type="term" value="F:metal ion binding"/>
    <property type="evidence" value="ECO:0007669"/>
    <property type="project" value="UniProtKB-KW"/>
</dbReference>
<dbReference type="InterPro" id="IPR018109">
    <property type="entry name" value="Folylpolyglutamate_synth_CS"/>
</dbReference>
<evidence type="ECO:0000256" key="21">
    <source>
        <dbReference type="ARBA" id="ARBA00049161"/>
    </source>
</evidence>
<evidence type="ECO:0000256" key="9">
    <source>
        <dbReference type="ARBA" id="ARBA00022598"/>
    </source>
</evidence>
<evidence type="ECO:0000256" key="16">
    <source>
        <dbReference type="ARBA" id="ARBA00030592"/>
    </source>
</evidence>
<dbReference type="InterPro" id="IPR013221">
    <property type="entry name" value="Mur_ligase_cen"/>
</dbReference>
<comment type="catalytic activity">
    <reaction evidence="18">
        <text>(6S)-5,6,7,8-tetrahydrofolyl-(gamma-L-Glu)(n) + L-glutamate + ATP = (6S)-5,6,7,8-tetrahydrofolyl-(gamma-L-Glu)(n+1) + ADP + phosphate + H(+)</text>
        <dbReference type="Rhea" id="RHEA:10580"/>
        <dbReference type="Rhea" id="RHEA-COMP:14738"/>
        <dbReference type="Rhea" id="RHEA-COMP:14740"/>
        <dbReference type="ChEBI" id="CHEBI:15378"/>
        <dbReference type="ChEBI" id="CHEBI:29985"/>
        <dbReference type="ChEBI" id="CHEBI:30616"/>
        <dbReference type="ChEBI" id="CHEBI:43474"/>
        <dbReference type="ChEBI" id="CHEBI:141005"/>
        <dbReference type="ChEBI" id="CHEBI:456216"/>
        <dbReference type="EC" id="6.3.2.17"/>
    </reaction>
</comment>
<dbReference type="GO" id="GO:0008841">
    <property type="term" value="F:dihydrofolate synthase activity"/>
    <property type="evidence" value="ECO:0007669"/>
    <property type="project" value="UniProtKB-EC"/>
</dbReference>
<dbReference type="SUPFAM" id="SSF53244">
    <property type="entry name" value="MurD-like peptide ligases, peptide-binding domain"/>
    <property type="match status" value="1"/>
</dbReference>
<evidence type="ECO:0000256" key="8">
    <source>
        <dbReference type="ARBA" id="ARBA00019357"/>
    </source>
</evidence>
<dbReference type="PIRSF" id="PIRSF001563">
    <property type="entry name" value="Folylpolyglu_synth"/>
    <property type="match status" value="1"/>
</dbReference>
<evidence type="ECO:0000256" key="2">
    <source>
        <dbReference type="ARBA" id="ARBA00002714"/>
    </source>
</evidence>
<keyword evidence="12 22" id="KW-0067">ATP-binding</keyword>
<dbReference type="InterPro" id="IPR036565">
    <property type="entry name" value="Mur-like_cat_sf"/>
</dbReference>
<reference evidence="25 26" key="1">
    <citation type="submission" date="2019-08" db="EMBL/GenBank/DDBJ databases">
        <title>In-depth cultivation of the pig gut microbiome towards novel bacterial diversity and tailored functional studies.</title>
        <authorList>
            <person name="Wylensek D."/>
            <person name="Hitch T.C.A."/>
            <person name="Clavel T."/>
        </authorList>
    </citation>
    <scope>NUCLEOTIDE SEQUENCE [LARGE SCALE GENOMIC DNA]</scope>
    <source>
        <strain evidence="25 26">Oil-RF-744-WCA-WT-10</strain>
    </source>
</reference>
<evidence type="ECO:0000256" key="13">
    <source>
        <dbReference type="ARBA" id="ARBA00022842"/>
    </source>
</evidence>
<evidence type="ECO:0000256" key="14">
    <source>
        <dbReference type="ARBA" id="ARBA00022909"/>
    </source>
</evidence>
<comment type="function">
    <text evidence="2">Functions in two distinct reactions of the de novo folate biosynthetic pathway. Catalyzes the addition of a glutamate residue to dihydropteroate (7,8-dihydropteroate or H2Pte) to form dihydrofolate (7,8-dihydrofolate monoglutamate or H2Pte-Glu). Also catalyzes successive additions of L-glutamate to tetrahydrofolate or 10-formyltetrahydrofolate or 5,10-methylenetetrahydrofolate, leading to folylpolyglutamate derivatives.</text>
</comment>
<evidence type="ECO:0000256" key="12">
    <source>
        <dbReference type="ARBA" id="ARBA00022840"/>
    </source>
</evidence>
<evidence type="ECO:0000313" key="26">
    <source>
        <dbReference type="Proteomes" id="UP000483362"/>
    </source>
</evidence>
<comment type="pathway">
    <text evidence="3">Cofactor biosynthesis; tetrahydrofolate biosynthesis; 7,8-dihydrofolate from 2-amino-4-hydroxy-6-hydroxymethyl-7,8-dihydropteridine diphosphate and 4-aminobenzoate: step 2/2.</text>
</comment>
<comment type="cofactor">
    <cofactor evidence="1">
        <name>Mg(2+)</name>
        <dbReference type="ChEBI" id="CHEBI:18420"/>
    </cofactor>
</comment>
<name>A0A6L5XA28_9BACT</name>
<dbReference type="EMBL" id="VULT01000006">
    <property type="protein sequence ID" value="MSS17101.1"/>
    <property type="molecule type" value="Genomic_DNA"/>
</dbReference>
<organism evidence="25 26">
    <name type="scientific">Sodaliphilus pleomorphus</name>
    <dbReference type="NCBI Taxonomy" id="2606626"/>
    <lineage>
        <taxon>Bacteria</taxon>
        <taxon>Pseudomonadati</taxon>
        <taxon>Bacteroidota</taxon>
        <taxon>Bacteroidia</taxon>
        <taxon>Bacteroidales</taxon>
        <taxon>Muribaculaceae</taxon>
        <taxon>Sodaliphilus</taxon>
    </lineage>
</organism>
<keyword evidence="14" id="KW-0289">Folate biosynthesis</keyword>
<dbReference type="PANTHER" id="PTHR11136">
    <property type="entry name" value="FOLYLPOLYGLUTAMATE SYNTHASE-RELATED"/>
    <property type="match status" value="1"/>
</dbReference>
<dbReference type="GO" id="GO:0005737">
    <property type="term" value="C:cytoplasm"/>
    <property type="evidence" value="ECO:0007669"/>
    <property type="project" value="TreeGrafter"/>
</dbReference>
<comment type="catalytic activity">
    <reaction evidence="20">
        <text>(6R)-5,10-methylenetetrahydrofolyl-(gamma-L-Glu)(n) + L-glutamate + ATP = (6R)-5,10-methylenetetrahydrofolyl-(gamma-L-Glu)(n+1) + ADP + phosphate + H(+)</text>
        <dbReference type="Rhea" id="RHEA:51912"/>
        <dbReference type="Rhea" id="RHEA-COMP:13257"/>
        <dbReference type="Rhea" id="RHEA-COMP:13258"/>
        <dbReference type="ChEBI" id="CHEBI:15378"/>
        <dbReference type="ChEBI" id="CHEBI:29985"/>
        <dbReference type="ChEBI" id="CHEBI:30616"/>
        <dbReference type="ChEBI" id="CHEBI:43474"/>
        <dbReference type="ChEBI" id="CHEBI:136572"/>
        <dbReference type="ChEBI" id="CHEBI:456216"/>
        <dbReference type="EC" id="6.3.2.17"/>
    </reaction>
</comment>
<evidence type="ECO:0000256" key="18">
    <source>
        <dbReference type="ARBA" id="ARBA00047493"/>
    </source>
</evidence>
<gene>
    <name evidence="25" type="ORF">FYJ29_04895</name>
</gene>
<protein>
    <recommendedName>
        <fullName evidence="8">Dihydrofolate synthase/folylpolyglutamate synthase</fullName>
        <ecNumber evidence="6">6.3.2.12</ecNumber>
        <ecNumber evidence="7">6.3.2.17</ecNumber>
    </recommendedName>
    <alternativeName>
        <fullName evidence="17">Folylpoly-gamma-glutamate synthetase-dihydrofolate synthetase</fullName>
    </alternativeName>
    <alternativeName>
        <fullName evidence="15">Folylpolyglutamate synthetase</fullName>
    </alternativeName>
    <alternativeName>
        <fullName evidence="16">Tetrahydrofolylpolyglutamate synthase</fullName>
    </alternativeName>
</protein>
<feature type="domain" description="Mur ligase C-terminal" evidence="23">
    <location>
        <begin position="297"/>
        <end position="414"/>
    </location>
</feature>
<dbReference type="Proteomes" id="UP000483362">
    <property type="component" value="Unassembled WGS sequence"/>
</dbReference>
<dbReference type="PROSITE" id="PS01012">
    <property type="entry name" value="FOLYLPOLYGLU_SYNT_2"/>
    <property type="match status" value="1"/>
</dbReference>
<keyword evidence="26" id="KW-1185">Reference proteome</keyword>
<dbReference type="EC" id="6.3.2.12" evidence="6"/>
<evidence type="ECO:0000256" key="15">
    <source>
        <dbReference type="ARBA" id="ARBA00030048"/>
    </source>
</evidence>
<evidence type="ECO:0000313" key="25">
    <source>
        <dbReference type="EMBL" id="MSS17101.1"/>
    </source>
</evidence>
<dbReference type="Pfam" id="PF08245">
    <property type="entry name" value="Mur_ligase_M"/>
    <property type="match status" value="1"/>
</dbReference>
<dbReference type="FunFam" id="3.40.1190.10:FF:000011">
    <property type="entry name" value="Folylpolyglutamate synthase/dihydrofolate synthase"/>
    <property type="match status" value="1"/>
</dbReference>
<evidence type="ECO:0000256" key="19">
    <source>
        <dbReference type="ARBA" id="ARBA00047808"/>
    </source>
</evidence>
<dbReference type="EC" id="6.3.2.17" evidence="7"/>
<comment type="catalytic activity">
    <reaction evidence="21">
        <text>7,8-dihydropteroate + L-glutamate + ATP = 7,8-dihydrofolate + ADP + phosphate + H(+)</text>
        <dbReference type="Rhea" id="RHEA:23584"/>
        <dbReference type="ChEBI" id="CHEBI:15378"/>
        <dbReference type="ChEBI" id="CHEBI:17839"/>
        <dbReference type="ChEBI" id="CHEBI:29985"/>
        <dbReference type="ChEBI" id="CHEBI:30616"/>
        <dbReference type="ChEBI" id="CHEBI:43474"/>
        <dbReference type="ChEBI" id="CHEBI:57451"/>
        <dbReference type="ChEBI" id="CHEBI:456216"/>
        <dbReference type="EC" id="6.3.2.12"/>
    </reaction>
</comment>
<dbReference type="Gene3D" id="3.90.190.20">
    <property type="entry name" value="Mur ligase, C-terminal domain"/>
    <property type="match status" value="1"/>
</dbReference>
<comment type="catalytic activity">
    <reaction evidence="19">
        <text>10-formyltetrahydrofolyl-(gamma-L-Glu)(n) + L-glutamate + ATP = 10-formyltetrahydrofolyl-(gamma-L-Glu)(n+1) + ADP + phosphate + H(+)</text>
        <dbReference type="Rhea" id="RHEA:51904"/>
        <dbReference type="Rhea" id="RHEA-COMP:13088"/>
        <dbReference type="Rhea" id="RHEA-COMP:14300"/>
        <dbReference type="ChEBI" id="CHEBI:15378"/>
        <dbReference type="ChEBI" id="CHEBI:29985"/>
        <dbReference type="ChEBI" id="CHEBI:30616"/>
        <dbReference type="ChEBI" id="CHEBI:43474"/>
        <dbReference type="ChEBI" id="CHEBI:134413"/>
        <dbReference type="ChEBI" id="CHEBI:456216"/>
        <dbReference type="EC" id="6.3.2.17"/>
    </reaction>
</comment>
<dbReference type="InterPro" id="IPR036615">
    <property type="entry name" value="Mur_ligase_C_dom_sf"/>
</dbReference>
<feature type="domain" description="Mur ligase central" evidence="24">
    <location>
        <begin position="51"/>
        <end position="216"/>
    </location>
</feature>
<evidence type="ECO:0000256" key="3">
    <source>
        <dbReference type="ARBA" id="ARBA00004799"/>
    </source>
</evidence>
<dbReference type="RefSeq" id="WP_154326644.1">
    <property type="nucleotide sequence ID" value="NZ_CP045696.1"/>
</dbReference>
<dbReference type="Pfam" id="PF02875">
    <property type="entry name" value="Mur_ligase_C"/>
    <property type="match status" value="1"/>
</dbReference>
<dbReference type="SUPFAM" id="SSF53623">
    <property type="entry name" value="MurD-like peptide ligases, catalytic domain"/>
    <property type="match status" value="1"/>
</dbReference>
<evidence type="ECO:0000256" key="20">
    <source>
        <dbReference type="ARBA" id="ARBA00049035"/>
    </source>
</evidence>
<dbReference type="GO" id="GO:0046656">
    <property type="term" value="P:folic acid biosynthetic process"/>
    <property type="evidence" value="ECO:0007669"/>
    <property type="project" value="UniProtKB-KW"/>
</dbReference>
<evidence type="ECO:0000256" key="5">
    <source>
        <dbReference type="ARBA" id="ARBA00008276"/>
    </source>
</evidence>
<dbReference type="GO" id="GO:0004326">
    <property type="term" value="F:tetrahydrofolylpolyglutamate synthase activity"/>
    <property type="evidence" value="ECO:0007669"/>
    <property type="project" value="UniProtKB-EC"/>
</dbReference>
<evidence type="ECO:0000256" key="11">
    <source>
        <dbReference type="ARBA" id="ARBA00022741"/>
    </source>
</evidence>
<evidence type="ECO:0000256" key="17">
    <source>
        <dbReference type="ARBA" id="ARBA00032510"/>
    </source>
</evidence>
<evidence type="ECO:0000256" key="1">
    <source>
        <dbReference type="ARBA" id="ARBA00001946"/>
    </source>
</evidence>
<evidence type="ECO:0000256" key="22">
    <source>
        <dbReference type="PIRNR" id="PIRNR001563"/>
    </source>
</evidence>
<comment type="caution">
    <text evidence="25">The sequence shown here is derived from an EMBL/GenBank/DDBJ whole genome shotgun (WGS) entry which is preliminary data.</text>
</comment>
<comment type="similarity">
    <text evidence="5 22">Belongs to the folylpolyglutamate synthase family.</text>
</comment>
<evidence type="ECO:0000256" key="6">
    <source>
        <dbReference type="ARBA" id="ARBA00013023"/>
    </source>
</evidence>
<comment type="pathway">
    <text evidence="4">Cofactor biosynthesis; tetrahydrofolylpolyglutamate biosynthesis.</text>
</comment>